<organism evidence="1 2">
    <name type="scientific">Roseivirga thermotolerans</name>
    <dbReference type="NCBI Taxonomy" id="1758176"/>
    <lineage>
        <taxon>Bacteria</taxon>
        <taxon>Pseudomonadati</taxon>
        <taxon>Bacteroidota</taxon>
        <taxon>Cytophagia</taxon>
        <taxon>Cytophagales</taxon>
        <taxon>Roseivirgaceae</taxon>
        <taxon>Roseivirga</taxon>
    </lineage>
</organism>
<evidence type="ECO:0000313" key="2">
    <source>
        <dbReference type="Proteomes" id="UP000658258"/>
    </source>
</evidence>
<gene>
    <name evidence="1" type="ORF">GCM10011340_08900</name>
</gene>
<protein>
    <recommendedName>
        <fullName evidence="3">Lipoprotein</fullName>
    </recommendedName>
</protein>
<dbReference type="Proteomes" id="UP000658258">
    <property type="component" value="Unassembled WGS sequence"/>
</dbReference>
<comment type="caution">
    <text evidence="1">The sequence shown here is derived from an EMBL/GenBank/DDBJ whole genome shotgun (WGS) entry which is preliminary data.</text>
</comment>
<proteinExistence type="predicted"/>
<dbReference type="PROSITE" id="PS51257">
    <property type="entry name" value="PROKAR_LIPOPROTEIN"/>
    <property type="match status" value="1"/>
</dbReference>
<sequence>MRNLFVLYLALILSTSCSRTSQDQDLLNKAYQKQQEVIVLIGSLKEKLKAVNYAEKDSLLQVVHNLEETLFEIPGYSLKLPGHEGHSHNHRPLNLSHKEIYQVQVEMYNQLNHIEQLVTIR</sequence>
<evidence type="ECO:0000313" key="1">
    <source>
        <dbReference type="EMBL" id="GHE56223.1"/>
    </source>
</evidence>
<name>A0ABQ3I799_9BACT</name>
<dbReference type="RefSeq" id="WP_189628975.1">
    <property type="nucleotide sequence ID" value="NZ_BNAG01000001.1"/>
</dbReference>
<keyword evidence="2" id="KW-1185">Reference proteome</keyword>
<evidence type="ECO:0008006" key="3">
    <source>
        <dbReference type="Google" id="ProtNLM"/>
    </source>
</evidence>
<dbReference type="EMBL" id="BNAG01000001">
    <property type="protein sequence ID" value="GHE56223.1"/>
    <property type="molecule type" value="Genomic_DNA"/>
</dbReference>
<reference evidence="2" key="1">
    <citation type="journal article" date="2019" name="Int. J. Syst. Evol. Microbiol.">
        <title>The Global Catalogue of Microorganisms (GCM) 10K type strain sequencing project: providing services to taxonomists for standard genome sequencing and annotation.</title>
        <authorList>
            <consortium name="The Broad Institute Genomics Platform"/>
            <consortium name="The Broad Institute Genome Sequencing Center for Infectious Disease"/>
            <person name="Wu L."/>
            <person name="Ma J."/>
        </authorList>
    </citation>
    <scope>NUCLEOTIDE SEQUENCE [LARGE SCALE GENOMIC DNA]</scope>
    <source>
        <strain evidence="2">CGMCC 1.15111</strain>
    </source>
</reference>
<accession>A0ABQ3I799</accession>